<evidence type="ECO:0000256" key="5">
    <source>
        <dbReference type="PROSITE-ProRule" id="PRU10141"/>
    </source>
</evidence>
<gene>
    <name evidence="8" type="ORF">QTN89_08160</name>
</gene>
<keyword evidence="4 5" id="KW-0067">ATP-binding</keyword>
<name>A0ABT7PFY6_9BACT</name>
<keyword evidence="9" id="KW-1185">Reference proteome</keyword>
<dbReference type="RefSeq" id="WP_289162887.1">
    <property type="nucleotide sequence ID" value="NZ_JASZZN010000005.1"/>
</dbReference>
<dbReference type="Gene3D" id="3.30.200.20">
    <property type="entry name" value="Phosphorylase Kinase, domain 1"/>
    <property type="match status" value="1"/>
</dbReference>
<dbReference type="PANTHER" id="PTHR43289">
    <property type="entry name" value="MITOGEN-ACTIVATED PROTEIN KINASE KINASE KINASE 20-RELATED"/>
    <property type="match status" value="1"/>
</dbReference>
<dbReference type="Gene3D" id="1.10.510.10">
    <property type="entry name" value="Transferase(Phosphotransferase) domain 1"/>
    <property type="match status" value="1"/>
</dbReference>
<dbReference type="InterPro" id="IPR011990">
    <property type="entry name" value="TPR-like_helical_dom_sf"/>
</dbReference>
<dbReference type="CDD" id="cd14014">
    <property type="entry name" value="STKc_PknB_like"/>
    <property type="match status" value="1"/>
</dbReference>
<dbReference type="InterPro" id="IPR019734">
    <property type="entry name" value="TPR_rpt"/>
</dbReference>
<evidence type="ECO:0000259" key="7">
    <source>
        <dbReference type="PROSITE" id="PS50011"/>
    </source>
</evidence>
<organism evidence="8 9">
    <name type="scientific">Roseiconus lacunae</name>
    <dbReference type="NCBI Taxonomy" id="2605694"/>
    <lineage>
        <taxon>Bacteria</taxon>
        <taxon>Pseudomonadati</taxon>
        <taxon>Planctomycetota</taxon>
        <taxon>Planctomycetia</taxon>
        <taxon>Pirellulales</taxon>
        <taxon>Pirellulaceae</taxon>
        <taxon>Roseiconus</taxon>
    </lineage>
</organism>
<dbReference type="Proteomes" id="UP001239462">
    <property type="component" value="Unassembled WGS sequence"/>
</dbReference>
<sequence>MKAQPTELTDNDDLSFEGRVAELLEAFVQSGRSTDESEIEAFIAANSTYAGPLRECLDGLALLHSAVDPVDAPKPRRVLQPGDLLGDYEIIKELGRGAMGVVYHAHQRTLNRPVALKVFSPVSSSDPARVQRFQREAMAAASLEEPNIVPVYDIDQIDGVQFYVMRLIDGTALDCPGCAYRQPPSDQDEQNRQRAIASSFADVASALAATHRLGVIHRDVKPSNLLLDRWGKVWISDFGLARVSSLANLTVSGDVVGTLRYMSPEQASGRSEAIDRRSDIYSLGATLYEVATRSQIFSEYDGLRLLRQLQSGFPPPIEQTSTGPCHAVPINRDLLTIVNRAMRPDKSDRYADADEMSADLKRFAAGKPIVATPASFIERMRGLSRRHSNVITAICLITIALLSLSLIHNLILRGEQLRTESALRSAATNYDQARAAVDNLGIEIAEQLESIPGSEAIRHQILERSLRYYQRFIESSQSDTELAAEVAMTHWKIARLLTKLGEYQKADLAYETAIEQLCQSTPQRGQTNLHQALNERAMLRSNAGDHAGALRLLRQIKLPKDAESEANQYILAMTLNHFGIVYQRLDRIDDAIALIHRSMDQLRNPASIPHDAANLSSGTFAARQVGTLADAMNNLAAIMSDAGRSDDALTLAQQSTQLRGTLPLTQQSFPRVAIGYSNLGTINRSIGANAEAIKAFEAAIEAFEKAIDRLPPNNFPVGETSQAKTLRCHFAITLSNLAMLLQQVDRPREAEQQLQKAITVLQPTFESDSDDASVLNLHANLIGNLAALLNQQGKPHEASRLLTRTRIGPESVLRSSALNKHRSINDQTFPTHLITLGLGL</sequence>
<dbReference type="Pfam" id="PF00069">
    <property type="entry name" value="Pkinase"/>
    <property type="match status" value="1"/>
</dbReference>
<keyword evidence="6" id="KW-0812">Transmembrane</keyword>
<dbReference type="PROSITE" id="PS00108">
    <property type="entry name" value="PROTEIN_KINASE_ST"/>
    <property type="match status" value="1"/>
</dbReference>
<dbReference type="EMBL" id="JASZZN010000005">
    <property type="protein sequence ID" value="MDM4015397.1"/>
    <property type="molecule type" value="Genomic_DNA"/>
</dbReference>
<evidence type="ECO:0000256" key="4">
    <source>
        <dbReference type="ARBA" id="ARBA00022840"/>
    </source>
</evidence>
<dbReference type="PROSITE" id="PS50011">
    <property type="entry name" value="PROTEIN_KINASE_DOM"/>
    <property type="match status" value="1"/>
</dbReference>
<evidence type="ECO:0000256" key="3">
    <source>
        <dbReference type="ARBA" id="ARBA00022777"/>
    </source>
</evidence>
<dbReference type="InterPro" id="IPR008271">
    <property type="entry name" value="Ser/Thr_kinase_AS"/>
</dbReference>
<keyword evidence="6" id="KW-1133">Transmembrane helix</keyword>
<evidence type="ECO:0000256" key="2">
    <source>
        <dbReference type="ARBA" id="ARBA00022741"/>
    </source>
</evidence>
<dbReference type="SMART" id="SM00028">
    <property type="entry name" value="TPR"/>
    <property type="match status" value="5"/>
</dbReference>
<dbReference type="SUPFAM" id="SSF56112">
    <property type="entry name" value="Protein kinase-like (PK-like)"/>
    <property type="match status" value="1"/>
</dbReference>
<dbReference type="SUPFAM" id="SSF48452">
    <property type="entry name" value="TPR-like"/>
    <property type="match status" value="1"/>
</dbReference>
<keyword evidence="6" id="KW-0472">Membrane</keyword>
<dbReference type="EC" id="2.7.11.1" evidence="8"/>
<feature type="transmembrane region" description="Helical" evidence="6">
    <location>
        <begin position="389"/>
        <end position="411"/>
    </location>
</feature>
<dbReference type="Pfam" id="PF13374">
    <property type="entry name" value="TPR_10"/>
    <property type="match status" value="2"/>
</dbReference>
<keyword evidence="2 5" id="KW-0547">Nucleotide-binding</keyword>
<reference evidence="8 9" key="1">
    <citation type="submission" date="2023-06" db="EMBL/GenBank/DDBJ databases">
        <title>Roseiconus lacunae JC819 isolated from Gulf of Mannar region, Tamil Nadu.</title>
        <authorList>
            <person name="Pk S."/>
            <person name="Ch S."/>
            <person name="Ch V.R."/>
        </authorList>
    </citation>
    <scope>NUCLEOTIDE SEQUENCE [LARGE SCALE GENOMIC DNA]</scope>
    <source>
        <strain evidence="8 9">JC819</strain>
    </source>
</reference>
<keyword evidence="3 8" id="KW-0418">Kinase</keyword>
<dbReference type="PANTHER" id="PTHR43289:SF34">
    <property type="entry name" value="SERINE_THREONINE-PROTEIN KINASE YBDM-RELATED"/>
    <property type="match status" value="1"/>
</dbReference>
<evidence type="ECO:0000313" key="8">
    <source>
        <dbReference type="EMBL" id="MDM4015397.1"/>
    </source>
</evidence>
<evidence type="ECO:0000256" key="1">
    <source>
        <dbReference type="ARBA" id="ARBA00022679"/>
    </source>
</evidence>
<accession>A0ABT7PFY6</accession>
<dbReference type="PROSITE" id="PS00107">
    <property type="entry name" value="PROTEIN_KINASE_ATP"/>
    <property type="match status" value="1"/>
</dbReference>
<feature type="binding site" evidence="5">
    <location>
        <position position="117"/>
    </location>
    <ligand>
        <name>ATP</name>
        <dbReference type="ChEBI" id="CHEBI:30616"/>
    </ligand>
</feature>
<proteinExistence type="predicted"/>
<feature type="domain" description="Protein kinase" evidence="7">
    <location>
        <begin position="88"/>
        <end position="364"/>
    </location>
</feature>
<keyword evidence="1 8" id="KW-0808">Transferase</keyword>
<evidence type="ECO:0000313" key="9">
    <source>
        <dbReference type="Proteomes" id="UP001239462"/>
    </source>
</evidence>
<evidence type="ECO:0000256" key="6">
    <source>
        <dbReference type="SAM" id="Phobius"/>
    </source>
</evidence>
<dbReference type="GO" id="GO:0004674">
    <property type="term" value="F:protein serine/threonine kinase activity"/>
    <property type="evidence" value="ECO:0007669"/>
    <property type="project" value="UniProtKB-EC"/>
</dbReference>
<dbReference type="InterPro" id="IPR011009">
    <property type="entry name" value="Kinase-like_dom_sf"/>
</dbReference>
<dbReference type="SMART" id="SM00220">
    <property type="entry name" value="S_TKc"/>
    <property type="match status" value="1"/>
</dbReference>
<protein>
    <submittedName>
        <fullName evidence="8">Serine/threonine-protein kinase</fullName>
        <ecNumber evidence="8">2.7.11.1</ecNumber>
    </submittedName>
</protein>
<dbReference type="InterPro" id="IPR000719">
    <property type="entry name" value="Prot_kinase_dom"/>
</dbReference>
<dbReference type="Gene3D" id="1.25.40.10">
    <property type="entry name" value="Tetratricopeptide repeat domain"/>
    <property type="match status" value="2"/>
</dbReference>
<comment type="caution">
    <text evidence="8">The sequence shown here is derived from an EMBL/GenBank/DDBJ whole genome shotgun (WGS) entry which is preliminary data.</text>
</comment>
<dbReference type="InterPro" id="IPR017441">
    <property type="entry name" value="Protein_kinase_ATP_BS"/>
</dbReference>